<keyword evidence="2" id="KW-0812">Transmembrane</keyword>
<sequence>MSSGGDMSQFAYGMAFGIGILAIVLLVTVSCCCCLRDHSREFIPAPMALQHLDALSGTSADRGIDEATLQSYPTVLFSSVKHLEKNNLADSSDVIGGGSCSICLGEYKEGDLLRLLPVCGHLFHTKCVDPWLRLHATCPVCRRSSVGQLGQPRLESETLAVTVDGDLHSGDR</sequence>
<dbReference type="Gene3D" id="3.30.40.10">
    <property type="entry name" value="Zinc/RING finger domain, C3HC4 (zinc finger)"/>
    <property type="match status" value="1"/>
</dbReference>
<reference evidence="4 5" key="1">
    <citation type="submission" date="2024-11" db="EMBL/GenBank/DDBJ databases">
        <title>Chromosome-level genome assembly of Eucalyptus globulus Labill. provides insights into its genome evolution.</title>
        <authorList>
            <person name="Li X."/>
        </authorList>
    </citation>
    <scope>NUCLEOTIDE SEQUENCE [LARGE SCALE GENOMIC DNA]</scope>
    <source>
        <strain evidence="4">CL2024</strain>
        <tissue evidence="4">Fresh tender leaves</tissue>
    </source>
</reference>
<dbReference type="InterPro" id="IPR045899">
    <property type="entry name" value="ATL71-like"/>
</dbReference>
<dbReference type="SMART" id="SM00184">
    <property type="entry name" value="RING"/>
    <property type="match status" value="1"/>
</dbReference>
<keyword evidence="2" id="KW-0472">Membrane</keyword>
<dbReference type="PANTHER" id="PTHR46719">
    <property type="entry name" value="TRANSCRIPTION FACTOR C2H2 FAMILY-RELATED"/>
    <property type="match status" value="1"/>
</dbReference>
<dbReference type="GO" id="GO:0008270">
    <property type="term" value="F:zinc ion binding"/>
    <property type="evidence" value="ECO:0007669"/>
    <property type="project" value="UniProtKB-KW"/>
</dbReference>
<dbReference type="CDD" id="cd16454">
    <property type="entry name" value="RING-H2_PA-TM-RING"/>
    <property type="match status" value="1"/>
</dbReference>
<protein>
    <recommendedName>
        <fullName evidence="3">RING-type domain-containing protein</fullName>
    </recommendedName>
</protein>
<feature type="domain" description="RING-type" evidence="3">
    <location>
        <begin position="100"/>
        <end position="142"/>
    </location>
</feature>
<dbReference type="PROSITE" id="PS50089">
    <property type="entry name" value="ZF_RING_2"/>
    <property type="match status" value="1"/>
</dbReference>
<comment type="caution">
    <text evidence="4">The sequence shown here is derived from an EMBL/GenBank/DDBJ whole genome shotgun (WGS) entry which is preliminary data.</text>
</comment>
<dbReference type="PANTHER" id="PTHR46719:SF7">
    <property type="entry name" value="RING-H2 FINGER PROTEIN ATL71-RELATED"/>
    <property type="match status" value="1"/>
</dbReference>
<gene>
    <name evidence="4" type="ORF">ACJRO7_028708</name>
</gene>
<dbReference type="AlphaFoldDB" id="A0ABD3K0J0"/>
<name>A0ABD3K0J0_EUCGL</name>
<keyword evidence="2" id="KW-1133">Transmembrane helix</keyword>
<evidence type="ECO:0000313" key="4">
    <source>
        <dbReference type="EMBL" id="KAL3731888.1"/>
    </source>
</evidence>
<keyword evidence="1" id="KW-0863">Zinc-finger</keyword>
<feature type="transmembrane region" description="Helical" evidence="2">
    <location>
        <begin position="12"/>
        <end position="35"/>
    </location>
</feature>
<evidence type="ECO:0000313" key="5">
    <source>
        <dbReference type="Proteomes" id="UP001634007"/>
    </source>
</evidence>
<dbReference type="InterPro" id="IPR001841">
    <property type="entry name" value="Znf_RING"/>
</dbReference>
<dbReference type="SUPFAM" id="SSF57850">
    <property type="entry name" value="RING/U-box"/>
    <property type="match status" value="1"/>
</dbReference>
<evidence type="ECO:0000256" key="2">
    <source>
        <dbReference type="SAM" id="Phobius"/>
    </source>
</evidence>
<evidence type="ECO:0000259" key="3">
    <source>
        <dbReference type="PROSITE" id="PS50089"/>
    </source>
</evidence>
<keyword evidence="1" id="KW-0862">Zinc</keyword>
<evidence type="ECO:0000256" key="1">
    <source>
        <dbReference type="PROSITE-ProRule" id="PRU00175"/>
    </source>
</evidence>
<dbReference type="InterPro" id="IPR013083">
    <property type="entry name" value="Znf_RING/FYVE/PHD"/>
</dbReference>
<dbReference type="EMBL" id="JBJKBG010000007">
    <property type="protein sequence ID" value="KAL3731888.1"/>
    <property type="molecule type" value="Genomic_DNA"/>
</dbReference>
<keyword evidence="5" id="KW-1185">Reference proteome</keyword>
<accession>A0ABD3K0J0</accession>
<organism evidence="4 5">
    <name type="scientific">Eucalyptus globulus</name>
    <name type="common">Tasmanian blue gum</name>
    <dbReference type="NCBI Taxonomy" id="34317"/>
    <lineage>
        <taxon>Eukaryota</taxon>
        <taxon>Viridiplantae</taxon>
        <taxon>Streptophyta</taxon>
        <taxon>Embryophyta</taxon>
        <taxon>Tracheophyta</taxon>
        <taxon>Spermatophyta</taxon>
        <taxon>Magnoliopsida</taxon>
        <taxon>eudicotyledons</taxon>
        <taxon>Gunneridae</taxon>
        <taxon>Pentapetalae</taxon>
        <taxon>rosids</taxon>
        <taxon>malvids</taxon>
        <taxon>Myrtales</taxon>
        <taxon>Myrtaceae</taxon>
        <taxon>Myrtoideae</taxon>
        <taxon>Eucalypteae</taxon>
        <taxon>Eucalyptus</taxon>
    </lineage>
</organism>
<keyword evidence="1" id="KW-0479">Metal-binding</keyword>
<proteinExistence type="predicted"/>
<dbReference type="Pfam" id="PF13639">
    <property type="entry name" value="zf-RING_2"/>
    <property type="match status" value="1"/>
</dbReference>
<dbReference type="Proteomes" id="UP001634007">
    <property type="component" value="Unassembled WGS sequence"/>
</dbReference>